<dbReference type="Proteomes" id="UP000811246">
    <property type="component" value="Chromosome 5"/>
</dbReference>
<accession>A0A922JPC9</accession>
<dbReference type="AlphaFoldDB" id="A0A922JPC9"/>
<reference evidence="1" key="1">
    <citation type="submission" date="2021-01" db="EMBL/GenBank/DDBJ databases">
        <authorList>
            <person name="Lovell J.T."/>
            <person name="Bentley N."/>
            <person name="Bhattarai G."/>
            <person name="Jenkins J.W."/>
            <person name="Sreedasyam A."/>
            <person name="Alarcon Y."/>
            <person name="Bock C."/>
            <person name="Boston L."/>
            <person name="Carlson J."/>
            <person name="Cervantes K."/>
            <person name="Clermont K."/>
            <person name="Krom N."/>
            <person name="Kubenka K."/>
            <person name="Mamidi S."/>
            <person name="Mattison C."/>
            <person name="Monteros M."/>
            <person name="Pisani C."/>
            <person name="Plott C."/>
            <person name="Rajasekar S."/>
            <person name="Rhein H.S."/>
            <person name="Rohla C."/>
            <person name="Song M."/>
            <person name="Hilaire R.S."/>
            <person name="Shu S."/>
            <person name="Wells L."/>
            <person name="Wang X."/>
            <person name="Webber J."/>
            <person name="Heerema R.J."/>
            <person name="Klein P."/>
            <person name="Conner P."/>
            <person name="Grauke L."/>
            <person name="Grimwood J."/>
            <person name="Schmutz J."/>
            <person name="Randall J.J."/>
        </authorList>
    </citation>
    <scope>NUCLEOTIDE SEQUENCE</scope>
    <source>
        <tissue evidence="1">Leaf</tissue>
    </source>
</reference>
<dbReference type="PANTHER" id="PTHR31479:SF2">
    <property type="entry name" value="ALPHA_BETA-HYDROLASES SUPERFAMILY PROTEIN"/>
    <property type="match status" value="1"/>
</dbReference>
<evidence type="ECO:0000313" key="1">
    <source>
        <dbReference type="EMBL" id="KAG6715295.1"/>
    </source>
</evidence>
<organism evidence="1 2">
    <name type="scientific">Carya illinoinensis</name>
    <name type="common">Pecan</name>
    <dbReference type="NCBI Taxonomy" id="32201"/>
    <lineage>
        <taxon>Eukaryota</taxon>
        <taxon>Viridiplantae</taxon>
        <taxon>Streptophyta</taxon>
        <taxon>Embryophyta</taxon>
        <taxon>Tracheophyta</taxon>
        <taxon>Spermatophyta</taxon>
        <taxon>Magnoliopsida</taxon>
        <taxon>eudicotyledons</taxon>
        <taxon>Gunneridae</taxon>
        <taxon>Pentapetalae</taxon>
        <taxon>rosids</taxon>
        <taxon>fabids</taxon>
        <taxon>Fagales</taxon>
        <taxon>Juglandaceae</taxon>
        <taxon>Carya</taxon>
    </lineage>
</organism>
<sequence length="389" mass="44631">MPHASNCRPPLCLVAAHERYVHVGWRGVVEIREDTFDSAGPKHLRDIVDWKNADYRRSVTASLVQGVYVLENDRRRAIGRKYAEPWWKSCNFQLHQLLRDKEESIFGAVYKYINVKCSAPADLNVPSYVIAFRGTILLRLRDLLLIPKCIFNDLQESDRSELAMQCVENFVDSNGSSNVWLAGHSMGSTIALIVGRNMMLKKNCSLEAYLFNPPYISFPIEKYLGTSMVKDKEKLVRIARGIFKIGLAVAAECRINPQMQEQKADTFCLLSRWTPHLFVNPGDFVCSEYIAYFKDRLETGPQMMKLSKKGCTTVNLLLHFAWGKDLKDAMHLLPSADLTVNQSRPREKTAANDFIKNFQRAHGLCQWWHREVRCQLTRYVYSTTEDPGQ</sequence>
<comment type="caution">
    <text evidence="1">The sequence shown here is derived from an EMBL/GenBank/DDBJ whole genome shotgun (WGS) entry which is preliminary data.</text>
</comment>
<protein>
    <submittedName>
        <fullName evidence="1">Uncharacterized protein</fullName>
    </submittedName>
</protein>
<dbReference type="PANTHER" id="PTHR31479">
    <property type="entry name" value="ALPHA/BETA-HYDROLASES SUPERFAMILY PROTEIN"/>
    <property type="match status" value="1"/>
</dbReference>
<evidence type="ECO:0000313" key="2">
    <source>
        <dbReference type="Proteomes" id="UP000811246"/>
    </source>
</evidence>
<name>A0A922JPC9_CARIL</name>
<proteinExistence type="predicted"/>
<dbReference type="EMBL" id="CM031829">
    <property type="protein sequence ID" value="KAG6715295.1"/>
    <property type="molecule type" value="Genomic_DNA"/>
</dbReference>
<gene>
    <name evidence="1" type="ORF">I3842_05G243300</name>
</gene>